<evidence type="ECO:0000256" key="2">
    <source>
        <dbReference type="SAM" id="SignalP"/>
    </source>
</evidence>
<feature type="region of interest" description="Disordered" evidence="1">
    <location>
        <begin position="75"/>
        <end position="142"/>
    </location>
</feature>
<dbReference type="EMBL" id="JANJOU010000010">
    <property type="protein sequence ID" value="MCR0983206.1"/>
    <property type="molecule type" value="Genomic_DNA"/>
</dbReference>
<evidence type="ECO:0000256" key="1">
    <source>
        <dbReference type="SAM" id="MobiDB-lite"/>
    </source>
</evidence>
<feature type="compositionally biased region" description="Low complexity" evidence="1">
    <location>
        <begin position="122"/>
        <end position="133"/>
    </location>
</feature>
<feature type="compositionally biased region" description="Polar residues" evidence="1">
    <location>
        <begin position="83"/>
        <end position="93"/>
    </location>
</feature>
<evidence type="ECO:0000259" key="3">
    <source>
        <dbReference type="Pfam" id="PF13827"/>
    </source>
</evidence>
<evidence type="ECO:0000313" key="4">
    <source>
        <dbReference type="EMBL" id="MCR0983206.1"/>
    </source>
</evidence>
<feature type="compositionally biased region" description="Basic and acidic residues" evidence="1">
    <location>
        <begin position="104"/>
        <end position="117"/>
    </location>
</feature>
<accession>A0ABT1X608</accession>
<organism evidence="4 5">
    <name type="scientific">Roseomonas populi</name>
    <dbReference type="NCBI Taxonomy" id="3121582"/>
    <lineage>
        <taxon>Bacteria</taxon>
        <taxon>Pseudomonadati</taxon>
        <taxon>Pseudomonadota</taxon>
        <taxon>Alphaproteobacteria</taxon>
        <taxon>Acetobacterales</taxon>
        <taxon>Roseomonadaceae</taxon>
        <taxon>Roseomonas</taxon>
    </lineage>
</organism>
<feature type="domain" description="DUF4189" evidence="3">
    <location>
        <begin position="187"/>
        <end position="295"/>
    </location>
</feature>
<evidence type="ECO:0000313" key="5">
    <source>
        <dbReference type="Proteomes" id="UP001524642"/>
    </source>
</evidence>
<protein>
    <submittedName>
        <fullName evidence="4">DUF4189 domain-containing protein</fullName>
    </submittedName>
</protein>
<sequence length="297" mass="29826">MQGVSAVLRNASGVVLAIALALSPHIAAAQDSAFCRTECAAPFAERAQNTTVIQACLVRCAARSAALGRANVNGTMAMPTPQSPWTQLPNTGRAQAAQVAQAQRPEDRKSQQREAARGRRTAGGAALAAAPARPAAPPAPAPSTSLFGSLMAAQAAEPGMVPASSPASALSAPGARAGRGSYGAVYLAAAPSRSFGLVVGAGDRAVAHREAEGACKNGTGADCRMAGDFTARCAAVAHALRSNNAVVMTAHPSTYTVMAATSGTGATREEAERQAMSACAQRGRGLTCTVTEARCAG</sequence>
<name>A0ABT1X608_9PROT</name>
<dbReference type="Pfam" id="PF13827">
    <property type="entry name" value="DUF4189"/>
    <property type="match status" value="1"/>
</dbReference>
<keyword evidence="5" id="KW-1185">Reference proteome</keyword>
<dbReference type="Proteomes" id="UP001524642">
    <property type="component" value="Unassembled WGS sequence"/>
</dbReference>
<feature type="compositionally biased region" description="Low complexity" evidence="1">
    <location>
        <begin position="94"/>
        <end position="103"/>
    </location>
</feature>
<comment type="caution">
    <text evidence="4">The sequence shown here is derived from an EMBL/GenBank/DDBJ whole genome shotgun (WGS) entry which is preliminary data.</text>
</comment>
<reference evidence="4 5" key="1">
    <citation type="submission" date="2022-06" db="EMBL/GenBank/DDBJ databases">
        <title>Roseomonas CN29.</title>
        <authorList>
            <person name="Cheng Y."/>
            <person name="He X."/>
        </authorList>
    </citation>
    <scope>NUCLEOTIDE SEQUENCE [LARGE SCALE GENOMIC DNA]</scope>
    <source>
        <strain evidence="4 5">CN29</strain>
    </source>
</reference>
<dbReference type="RefSeq" id="WP_257716872.1">
    <property type="nucleotide sequence ID" value="NZ_JANJOU010000010.1"/>
</dbReference>
<feature type="chain" id="PRO_5046741900" evidence="2">
    <location>
        <begin position="30"/>
        <end position="297"/>
    </location>
</feature>
<gene>
    <name evidence="4" type="ORF">NRP21_14215</name>
</gene>
<keyword evidence="2" id="KW-0732">Signal</keyword>
<dbReference type="InterPro" id="IPR025240">
    <property type="entry name" value="DUF4189"/>
</dbReference>
<feature type="signal peptide" evidence="2">
    <location>
        <begin position="1"/>
        <end position="29"/>
    </location>
</feature>
<proteinExistence type="predicted"/>